<dbReference type="InterPro" id="IPR002678">
    <property type="entry name" value="DUF34/NIF3"/>
</dbReference>
<dbReference type="EMBL" id="JBGMEH010000006">
    <property type="protein sequence ID" value="MFO3716071.1"/>
    <property type="molecule type" value="Genomic_DNA"/>
</dbReference>
<evidence type="ECO:0000256" key="1">
    <source>
        <dbReference type="ARBA" id="ARBA00006964"/>
    </source>
</evidence>
<evidence type="ECO:0000256" key="3">
    <source>
        <dbReference type="ARBA" id="ARBA00022723"/>
    </source>
</evidence>
<keyword evidence="3" id="KW-0479">Metal-binding</keyword>
<dbReference type="InterPro" id="IPR036069">
    <property type="entry name" value="DUF34/NIF3_sf"/>
</dbReference>
<protein>
    <recommendedName>
        <fullName evidence="2">GTP cyclohydrolase 1 type 2 homolog</fullName>
    </recommendedName>
</protein>
<dbReference type="NCBIfam" id="TIGR00486">
    <property type="entry name" value="YbgI_SA1388"/>
    <property type="match status" value="1"/>
</dbReference>
<dbReference type="SUPFAM" id="SSF102705">
    <property type="entry name" value="NIF3 (NGG1p interacting factor 3)-like"/>
    <property type="match status" value="1"/>
</dbReference>
<gene>
    <name evidence="4" type="ORF">ACCQ40_04625</name>
</gene>
<dbReference type="RefSeq" id="WP_410032808.1">
    <property type="nucleotide sequence ID" value="NZ_JBGMEH010000006.1"/>
</dbReference>
<evidence type="ECO:0000313" key="4">
    <source>
        <dbReference type="EMBL" id="MFO3716071.1"/>
    </source>
</evidence>
<dbReference type="PANTHER" id="PTHR13799:SF14">
    <property type="entry name" value="GTP CYCLOHYDROLASE 1 TYPE 2 HOMOLOG"/>
    <property type="match status" value="1"/>
</dbReference>
<name>A0ABW9MW62_9FIRM</name>
<keyword evidence="5" id="KW-1185">Reference proteome</keyword>
<comment type="similarity">
    <text evidence="1">Belongs to the GTP cyclohydrolase I type 2/NIF3 family.</text>
</comment>
<proteinExistence type="inferred from homology"/>
<reference evidence="4 5" key="1">
    <citation type="journal article" date="2025" name="Anaerobe">
        <title>Description of Anaerococcus kampingiae sp. nov., Anaerococcus groningensis sp. nov., Anaerococcus martiniensis sp. nov., and Anaerococcus cruorum sp. nov., isolated from human clinical specimens.</title>
        <authorList>
            <person name="Boiten K.E."/>
            <person name="Meijer J."/>
            <person name="van Wezel E.M."/>
            <person name="Veloo A.C.M."/>
        </authorList>
    </citation>
    <scope>NUCLEOTIDE SEQUENCE [LARGE SCALE GENOMIC DNA]</scope>
    <source>
        <strain evidence="4 5">ENR1039</strain>
    </source>
</reference>
<evidence type="ECO:0000256" key="2">
    <source>
        <dbReference type="ARBA" id="ARBA00022112"/>
    </source>
</evidence>
<dbReference type="Pfam" id="PF01784">
    <property type="entry name" value="DUF34_NIF3"/>
    <property type="match status" value="1"/>
</dbReference>
<accession>A0ABW9MW62</accession>
<dbReference type="Proteomes" id="UP001638015">
    <property type="component" value="Unassembled WGS sequence"/>
</dbReference>
<dbReference type="PANTHER" id="PTHR13799">
    <property type="entry name" value="NGG1 INTERACTING FACTOR 3"/>
    <property type="match status" value="1"/>
</dbReference>
<evidence type="ECO:0000313" key="5">
    <source>
        <dbReference type="Proteomes" id="UP001638015"/>
    </source>
</evidence>
<organism evidence="4 5">
    <name type="scientific">Anaerococcus cruorum</name>
    <dbReference type="NCBI Taxonomy" id="3115617"/>
    <lineage>
        <taxon>Bacteria</taxon>
        <taxon>Bacillati</taxon>
        <taxon>Bacillota</taxon>
        <taxon>Tissierellia</taxon>
        <taxon>Tissierellales</taxon>
        <taxon>Peptoniphilaceae</taxon>
        <taxon>Anaerococcus</taxon>
    </lineage>
</organism>
<dbReference type="Gene3D" id="3.40.1390.30">
    <property type="entry name" value="NIF3 (NGG1p interacting factor 3)-like"/>
    <property type="match status" value="2"/>
</dbReference>
<sequence length="256" mass="28890">MEIRYLIEKLNEKYPLDLQEDWDNSGLQIGNLNNELKNILVSLDLEDEGVDLAIKNNCNLIITHHPYLFNGTKSIDLSDQFYKRLEKVIKNDITVFAMHTNLDIADDGLNDNLCNILEIKNPRVLEVGKEVGLGRFGEINPTQAKNFASIVKEKLKAEELICYGDMEKTISKIAVCGGSGSSLLDDALEHSCDLMLTGDVSYHMAMDYSNRGLIIIDAGHFASENHVIYKLKDVIASMTEKDVYTYSKEDSFRTFI</sequence>
<comment type="caution">
    <text evidence="4">The sequence shown here is derived from an EMBL/GenBank/DDBJ whole genome shotgun (WGS) entry which is preliminary data.</text>
</comment>